<organism evidence="16 17">
    <name type="scientific">Nitrosomonas aestuarii</name>
    <dbReference type="NCBI Taxonomy" id="52441"/>
    <lineage>
        <taxon>Bacteria</taxon>
        <taxon>Pseudomonadati</taxon>
        <taxon>Pseudomonadota</taxon>
        <taxon>Betaproteobacteria</taxon>
        <taxon>Nitrosomonadales</taxon>
        <taxon>Nitrosomonadaceae</taxon>
        <taxon>Nitrosomonas</taxon>
    </lineage>
</organism>
<comment type="function">
    <text evidence="14">Involved in mercury resistance. Probably transfers a mercuric ion from the periplasmic Hg(2+)-binding protein MerP to the cytoplasmic mercuric reductase MerA.</text>
</comment>
<proteinExistence type="inferred from homology"/>
<evidence type="ECO:0000256" key="9">
    <source>
        <dbReference type="ARBA" id="ARBA00022723"/>
    </source>
</evidence>
<evidence type="ECO:0000256" key="1">
    <source>
        <dbReference type="ARBA" id="ARBA00004429"/>
    </source>
</evidence>
<keyword evidence="4" id="KW-0813">Transport</keyword>
<dbReference type="InterPro" id="IPR003457">
    <property type="entry name" value="Transprt_MerT"/>
</dbReference>
<keyword evidence="17" id="KW-1185">Reference proteome</keyword>
<evidence type="ECO:0000256" key="14">
    <source>
        <dbReference type="ARBA" id="ARBA00045720"/>
    </source>
</evidence>
<protein>
    <recommendedName>
        <fullName evidence="3">Mercuric transport protein MerT</fullName>
    </recommendedName>
    <alternativeName>
        <fullName evidence="13">Mercury ion transport protein</fullName>
    </alternativeName>
</protein>
<evidence type="ECO:0000313" key="16">
    <source>
        <dbReference type="EMBL" id="SFL17778.1"/>
    </source>
</evidence>
<evidence type="ECO:0000256" key="8">
    <source>
        <dbReference type="ARBA" id="ARBA00022692"/>
    </source>
</evidence>
<keyword evidence="7" id="KW-0997">Cell inner membrane</keyword>
<dbReference type="Pfam" id="PF02411">
    <property type="entry name" value="MerT"/>
    <property type="match status" value="1"/>
</dbReference>
<keyword evidence="11 15" id="KW-1133">Transmembrane helix</keyword>
<evidence type="ECO:0000256" key="6">
    <source>
        <dbReference type="ARBA" id="ARBA00022475"/>
    </source>
</evidence>
<dbReference type="Proteomes" id="UP000199533">
    <property type="component" value="Unassembled WGS sequence"/>
</dbReference>
<evidence type="ECO:0000256" key="7">
    <source>
        <dbReference type="ARBA" id="ARBA00022519"/>
    </source>
</evidence>
<feature type="transmembrane region" description="Helical" evidence="15">
    <location>
        <begin position="49"/>
        <end position="69"/>
    </location>
</feature>
<dbReference type="GO" id="GO:0046872">
    <property type="term" value="F:metal ion binding"/>
    <property type="evidence" value="ECO:0007669"/>
    <property type="project" value="UniProtKB-KW"/>
</dbReference>
<dbReference type="GO" id="GO:0015097">
    <property type="term" value="F:mercury ion transmembrane transporter activity"/>
    <property type="evidence" value="ECO:0007669"/>
    <property type="project" value="InterPro"/>
</dbReference>
<accession>A0A1I4FIL9</accession>
<comment type="similarity">
    <text evidence="2">Belongs to the MerT family.</text>
</comment>
<evidence type="ECO:0000256" key="10">
    <source>
        <dbReference type="ARBA" id="ARBA00022914"/>
    </source>
</evidence>
<keyword evidence="12 15" id="KW-0472">Membrane</keyword>
<reference evidence="17" key="1">
    <citation type="submission" date="2016-10" db="EMBL/GenBank/DDBJ databases">
        <authorList>
            <person name="Varghese N."/>
            <person name="Submissions S."/>
        </authorList>
    </citation>
    <scope>NUCLEOTIDE SEQUENCE [LARGE SCALE GENOMIC DNA]</scope>
    <source>
        <strain evidence="17">Nm69</strain>
    </source>
</reference>
<evidence type="ECO:0000256" key="15">
    <source>
        <dbReference type="SAM" id="Phobius"/>
    </source>
</evidence>
<evidence type="ECO:0000256" key="12">
    <source>
        <dbReference type="ARBA" id="ARBA00023136"/>
    </source>
</evidence>
<comment type="subcellular location">
    <subcellularLocation>
        <location evidence="1">Cell inner membrane</location>
        <topology evidence="1">Multi-pass membrane protein</topology>
    </subcellularLocation>
</comment>
<evidence type="ECO:0000256" key="3">
    <source>
        <dbReference type="ARBA" id="ARBA00017053"/>
    </source>
</evidence>
<evidence type="ECO:0000256" key="13">
    <source>
        <dbReference type="ARBA" id="ARBA00030934"/>
    </source>
</evidence>
<evidence type="ECO:0000256" key="2">
    <source>
        <dbReference type="ARBA" id="ARBA00008224"/>
    </source>
</evidence>
<keyword evidence="10" id="KW-0476">Mercury</keyword>
<dbReference type="EMBL" id="FOSP01000038">
    <property type="protein sequence ID" value="SFL17778.1"/>
    <property type="molecule type" value="Genomic_DNA"/>
</dbReference>
<name>A0A1I4FIL9_9PROT</name>
<evidence type="ECO:0000313" key="17">
    <source>
        <dbReference type="Proteomes" id="UP000199533"/>
    </source>
</evidence>
<feature type="transmembrane region" description="Helical" evidence="15">
    <location>
        <begin position="7"/>
        <end position="29"/>
    </location>
</feature>
<keyword evidence="6" id="KW-1003">Cell membrane</keyword>
<evidence type="ECO:0000256" key="11">
    <source>
        <dbReference type="ARBA" id="ARBA00022989"/>
    </source>
</evidence>
<keyword evidence="9" id="KW-0479">Metal-binding</keyword>
<keyword evidence="8 15" id="KW-0812">Transmembrane</keyword>
<feature type="transmembrane region" description="Helical" evidence="15">
    <location>
        <begin position="92"/>
        <end position="111"/>
    </location>
</feature>
<dbReference type="Gene3D" id="1.10.287.910">
    <property type="entry name" value="bacterial mercury transporter, merf"/>
    <property type="match status" value="1"/>
</dbReference>
<dbReference type="OrthoDB" id="9813737at2"/>
<dbReference type="GO" id="GO:0005886">
    <property type="term" value="C:plasma membrane"/>
    <property type="evidence" value="ECO:0007669"/>
    <property type="project" value="UniProtKB-SubCell"/>
</dbReference>
<dbReference type="AlphaFoldDB" id="A0A1I4FIL9"/>
<evidence type="ECO:0000256" key="4">
    <source>
        <dbReference type="ARBA" id="ARBA00022448"/>
    </source>
</evidence>
<evidence type="ECO:0000256" key="5">
    <source>
        <dbReference type="ARBA" id="ARBA00022466"/>
    </source>
</evidence>
<sequence>MSKKEFNLPIIGGIIAAAGAGLCCAWPFVLLLLGVNGSWISNLTLLEPYRPLFILVVFVLFGWVGWNVYRSVEECEPGSACAVPRVRIHRQIIFWVAALIALALVTSAYWIPFFA</sequence>
<keyword evidence="5" id="KW-0475">Mercuric resistance</keyword>
<dbReference type="STRING" id="52441.SAMN05216302_103821"/>
<dbReference type="RefSeq" id="WP_090702493.1">
    <property type="nucleotide sequence ID" value="NZ_FOSP01000038.1"/>
</dbReference>
<gene>
    <name evidence="16" type="ORF">SAMN05216302_103821</name>
</gene>